<name>A0A382CD95_9ZZZZ</name>
<dbReference type="PANTHER" id="PTHR10680:SF38">
    <property type="entry name" value="BLL1368 PROTEIN"/>
    <property type="match status" value="1"/>
</dbReference>
<evidence type="ECO:0000256" key="3">
    <source>
        <dbReference type="ARBA" id="ARBA00023180"/>
    </source>
</evidence>
<dbReference type="SUPFAM" id="SSF101898">
    <property type="entry name" value="NHL repeat"/>
    <property type="match status" value="1"/>
</dbReference>
<evidence type="ECO:0000256" key="2">
    <source>
        <dbReference type="ARBA" id="ARBA00022737"/>
    </source>
</evidence>
<sequence length="280" mass="31210">MAITIGMGDFAYEYQADWAQLPEGTSFQRPSAVAVDSNDRVYVFQRTGPPVQVFDQDGKFLAAWPRQEGRFEDAHHIYIGPDDGVYLADRDAHQILKCNTEGELLMSLGTRYKAAMEAPFNHPSDTAVAPSGEIYVSDGYGNSCIHRFTADGELIDTFGSPGSGPGQFRVPHSIRVAKDGRVYVADRENNRVQVFSADGRFLDQWTDFKSPMGIHIDSNQIVYVTDQVPRLSILTLDGELLARGRTFENGHNVYTDSRGYIYAVDTANQRVQKFAKIRGL</sequence>
<keyword evidence="1" id="KW-0732">Signal</keyword>
<reference evidence="4" key="1">
    <citation type="submission" date="2018-05" db="EMBL/GenBank/DDBJ databases">
        <authorList>
            <person name="Lanie J.A."/>
            <person name="Ng W.-L."/>
            <person name="Kazmierczak K.M."/>
            <person name="Andrzejewski T.M."/>
            <person name="Davidsen T.M."/>
            <person name="Wayne K.J."/>
            <person name="Tettelin H."/>
            <person name="Glass J.I."/>
            <person name="Rusch D."/>
            <person name="Podicherti R."/>
            <person name="Tsui H.-C.T."/>
            <person name="Winkler M.E."/>
        </authorList>
    </citation>
    <scope>NUCLEOTIDE SEQUENCE</scope>
</reference>
<keyword evidence="3" id="KW-0325">Glycoprotein</keyword>
<evidence type="ECO:0000256" key="1">
    <source>
        <dbReference type="ARBA" id="ARBA00022729"/>
    </source>
</evidence>
<evidence type="ECO:0000313" key="4">
    <source>
        <dbReference type="EMBL" id="SVB23297.1"/>
    </source>
</evidence>
<organism evidence="4">
    <name type="scientific">marine metagenome</name>
    <dbReference type="NCBI Taxonomy" id="408172"/>
    <lineage>
        <taxon>unclassified sequences</taxon>
        <taxon>metagenomes</taxon>
        <taxon>ecological metagenomes</taxon>
    </lineage>
</organism>
<dbReference type="Gene3D" id="2.120.10.30">
    <property type="entry name" value="TolB, C-terminal domain"/>
    <property type="match status" value="2"/>
</dbReference>
<gene>
    <name evidence="4" type="ORF">METZ01_LOCUS176151</name>
</gene>
<accession>A0A382CD95</accession>
<dbReference type="Pfam" id="PF01436">
    <property type="entry name" value="NHL"/>
    <property type="match status" value="2"/>
</dbReference>
<dbReference type="InterPro" id="IPR001258">
    <property type="entry name" value="NHL_repeat"/>
</dbReference>
<dbReference type="InterPro" id="IPR011042">
    <property type="entry name" value="6-blade_b-propeller_TolB-like"/>
</dbReference>
<protein>
    <recommendedName>
        <fullName evidence="5">Peptidylamidoglycolate lyase</fullName>
    </recommendedName>
</protein>
<evidence type="ECO:0008006" key="5">
    <source>
        <dbReference type="Google" id="ProtNLM"/>
    </source>
</evidence>
<dbReference type="AlphaFoldDB" id="A0A382CD95"/>
<keyword evidence="2" id="KW-0677">Repeat</keyword>
<proteinExistence type="predicted"/>
<dbReference type="PANTHER" id="PTHR10680">
    <property type="entry name" value="PEPTIDYL-GLYCINE ALPHA-AMIDATING MONOOXYGENASE"/>
    <property type="match status" value="1"/>
</dbReference>
<dbReference type="EMBL" id="UINC01033663">
    <property type="protein sequence ID" value="SVB23297.1"/>
    <property type="molecule type" value="Genomic_DNA"/>
</dbReference>
<dbReference type="PROSITE" id="PS51125">
    <property type="entry name" value="NHL"/>
    <property type="match status" value="2"/>
</dbReference>
<dbReference type="CDD" id="cd14958">
    <property type="entry name" value="NHL_PAL_like"/>
    <property type="match status" value="1"/>
</dbReference>